<evidence type="ECO:0000313" key="3">
    <source>
        <dbReference type="Proteomes" id="UP001163846"/>
    </source>
</evidence>
<feature type="compositionally biased region" description="Acidic residues" evidence="1">
    <location>
        <begin position="40"/>
        <end position="76"/>
    </location>
</feature>
<evidence type="ECO:0000256" key="1">
    <source>
        <dbReference type="SAM" id="MobiDB-lite"/>
    </source>
</evidence>
<reference evidence="2" key="1">
    <citation type="submission" date="2022-08" db="EMBL/GenBank/DDBJ databases">
        <authorList>
            <consortium name="DOE Joint Genome Institute"/>
            <person name="Min B."/>
            <person name="Riley R."/>
            <person name="Sierra-Patev S."/>
            <person name="Naranjo-Ortiz M."/>
            <person name="Looney B."/>
            <person name="Konkel Z."/>
            <person name="Slot J.C."/>
            <person name="Sakamoto Y."/>
            <person name="Steenwyk J.L."/>
            <person name="Rokas A."/>
            <person name="Carro J."/>
            <person name="Camarero S."/>
            <person name="Ferreira P."/>
            <person name="Molpeceres G."/>
            <person name="Ruiz-Duenas F.J."/>
            <person name="Serrano A."/>
            <person name="Henrissat B."/>
            <person name="Drula E."/>
            <person name="Hughes K.W."/>
            <person name="Mata J.L."/>
            <person name="Ishikawa N.K."/>
            <person name="Vargas-Isla R."/>
            <person name="Ushijima S."/>
            <person name="Smith C.A."/>
            <person name="Ahrendt S."/>
            <person name="Andreopoulos W."/>
            <person name="He G."/>
            <person name="Labutti K."/>
            <person name="Lipzen A."/>
            <person name="Ng V."/>
            <person name="Sandor L."/>
            <person name="Barry K."/>
            <person name="Martinez A.T."/>
            <person name="Xiao Y."/>
            <person name="Gibbons J.G."/>
            <person name="Terashima K."/>
            <person name="Hibbett D.S."/>
            <person name="Grigoriev I.V."/>
        </authorList>
    </citation>
    <scope>NUCLEOTIDE SEQUENCE</scope>
    <source>
        <strain evidence="2">TFB9207</strain>
    </source>
</reference>
<dbReference type="Gene3D" id="3.60.130.30">
    <property type="match status" value="1"/>
</dbReference>
<dbReference type="EMBL" id="MU807230">
    <property type="protein sequence ID" value="KAJ3831801.1"/>
    <property type="molecule type" value="Genomic_DNA"/>
</dbReference>
<accession>A0AA38NWF6</accession>
<protein>
    <submittedName>
        <fullName evidence="2">Uncharacterized protein</fullName>
    </submittedName>
</protein>
<keyword evidence="3" id="KW-1185">Reference proteome</keyword>
<proteinExistence type="predicted"/>
<dbReference type="AlphaFoldDB" id="A0AA38NWF6"/>
<feature type="compositionally biased region" description="Basic residues" evidence="1">
    <location>
        <begin position="133"/>
        <end position="143"/>
    </location>
</feature>
<organism evidence="2 3">
    <name type="scientific">Lentinula raphanica</name>
    <dbReference type="NCBI Taxonomy" id="153919"/>
    <lineage>
        <taxon>Eukaryota</taxon>
        <taxon>Fungi</taxon>
        <taxon>Dikarya</taxon>
        <taxon>Basidiomycota</taxon>
        <taxon>Agaricomycotina</taxon>
        <taxon>Agaricomycetes</taxon>
        <taxon>Agaricomycetidae</taxon>
        <taxon>Agaricales</taxon>
        <taxon>Marasmiineae</taxon>
        <taxon>Omphalotaceae</taxon>
        <taxon>Lentinula</taxon>
    </lineage>
</organism>
<evidence type="ECO:0000313" key="2">
    <source>
        <dbReference type="EMBL" id="KAJ3831801.1"/>
    </source>
</evidence>
<dbReference type="Proteomes" id="UP001163846">
    <property type="component" value="Unassembled WGS sequence"/>
</dbReference>
<feature type="region of interest" description="Disordered" evidence="1">
    <location>
        <begin position="40"/>
        <end position="149"/>
    </location>
</feature>
<feature type="compositionally biased region" description="Pro residues" evidence="1">
    <location>
        <begin position="105"/>
        <end position="120"/>
    </location>
</feature>
<name>A0AA38NWF6_9AGAR</name>
<sequence>MQTGSALTPGGDAYGWIRISSFNLEEALERDNRLRMEVEDAGGDFGDGEERFEDDAEDNAEGAFEDNAEETFEDNAELPLAPTRSESPFAPTCSEPLSVPACSEPLPPTPTRYESPPSPPLTVGHVAPTAPSRHQKKRQKLRERSRTQRAAEAVYRLEHDGLKPRAVEALQSAKPLALHEFDMQSLPLSTTGWTANGRKKLPAGLQKLSKDLDSLVSAGGFKLLDWDGREPVVLLDAQDRAFTVLGGEPGSSKTDAWQAVAEDASQALEQCAAASSFTQAQLHGRRGNFASRTVGFGYGNGRVKPQNFRVSGKKNQAATQALLHRRSIRRICGFQSNLYNSFNHKNCSENRQMIREVCNRQPELRVNFTNSPFAALTFNLGPQSWSPPHMDAENSASGWCADTALGHFNPDTGGQLVLWDLGLVIRFPPGSTILFPSALITHSTLPIQAHETRYAILQFTAGALFRWRDNGFQSDKAFLADASPEQLTERASRRVRRGKLALQKFSRWADVCRGDWKGQVRTDAGLDELSDLTDLDVSENDVTGLVKPMCKKRSRRT</sequence>
<comment type="caution">
    <text evidence="2">The sequence shown here is derived from an EMBL/GenBank/DDBJ whole genome shotgun (WGS) entry which is preliminary data.</text>
</comment>
<gene>
    <name evidence="2" type="ORF">F5878DRAFT_729566</name>
</gene>